<evidence type="ECO:0000259" key="1">
    <source>
        <dbReference type="Pfam" id="PF24035"/>
    </source>
</evidence>
<evidence type="ECO:0000313" key="3">
    <source>
        <dbReference type="Proteomes" id="UP000198518"/>
    </source>
</evidence>
<dbReference type="OrthoDB" id="177799at2157"/>
<dbReference type="InterPro" id="IPR055768">
    <property type="entry name" value="DUF7344"/>
</dbReference>
<reference evidence="2 3" key="1">
    <citation type="submission" date="2016-10" db="EMBL/GenBank/DDBJ databases">
        <authorList>
            <person name="de Groot N.N."/>
        </authorList>
    </citation>
    <scope>NUCLEOTIDE SEQUENCE [LARGE SCALE GENOMIC DNA]</scope>
    <source>
        <strain evidence="2 3">CGMCC 1.5337</strain>
    </source>
</reference>
<dbReference type="EMBL" id="FOJA01000001">
    <property type="protein sequence ID" value="SEW13018.1"/>
    <property type="molecule type" value="Genomic_DNA"/>
</dbReference>
<name>A0A1I0PF23_9EURY</name>
<sequence>MSQTLTEFTDDLPRIADLTETERHTLLRDDRRRLVLDVFAERPSTVTLSEVATEIDAREGGYDADSDAVERVEVSLHHTHLPKMDELGVLSYRPETHHIVQ</sequence>
<evidence type="ECO:0000313" key="2">
    <source>
        <dbReference type="EMBL" id="SEW13018.1"/>
    </source>
</evidence>
<organism evidence="2 3">
    <name type="scientific">Halobacterium jilantaiense</name>
    <dbReference type="NCBI Taxonomy" id="355548"/>
    <lineage>
        <taxon>Archaea</taxon>
        <taxon>Methanobacteriati</taxon>
        <taxon>Methanobacteriota</taxon>
        <taxon>Stenosarchaea group</taxon>
        <taxon>Halobacteria</taxon>
        <taxon>Halobacteriales</taxon>
        <taxon>Halobacteriaceae</taxon>
        <taxon>Halobacterium</taxon>
    </lineage>
</organism>
<keyword evidence="3" id="KW-1185">Reference proteome</keyword>
<gene>
    <name evidence="2" type="ORF">SAMN04487945_1645</name>
</gene>
<protein>
    <recommendedName>
        <fullName evidence="1">DUF7344 domain-containing protein</fullName>
    </recommendedName>
</protein>
<proteinExistence type="predicted"/>
<dbReference type="RefSeq" id="WP_089668841.1">
    <property type="nucleotide sequence ID" value="NZ_FOJA01000001.1"/>
</dbReference>
<dbReference type="Pfam" id="PF24035">
    <property type="entry name" value="DUF7344"/>
    <property type="match status" value="1"/>
</dbReference>
<accession>A0A1I0PF23</accession>
<dbReference type="AlphaFoldDB" id="A0A1I0PF23"/>
<feature type="domain" description="DUF7344" evidence="1">
    <location>
        <begin position="24"/>
        <end position="98"/>
    </location>
</feature>
<dbReference type="Proteomes" id="UP000198518">
    <property type="component" value="Unassembled WGS sequence"/>
</dbReference>